<dbReference type="NCBIfam" id="NF005291">
    <property type="entry name" value="PRK06814.1"/>
    <property type="match status" value="1"/>
</dbReference>
<dbReference type="CDD" id="cd07989">
    <property type="entry name" value="LPLAT_AGPAT-like"/>
    <property type="match status" value="1"/>
</dbReference>
<dbReference type="InterPro" id="IPR036259">
    <property type="entry name" value="MFS_trans_sf"/>
</dbReference>
<dbReference type="PANTHER" id="PTHR43767">
    <property type="entry name" value="LONG-CHAIN-FATTY-ACID--COA LIGASE"/>
    <property type="match status" value="1"/>
</dbReference>
<accession>A0A918XPP7</accession>
<gene>
    <name evidence="6" type="ORF">GCM10017083_11690</name>
</gene>
<evidence type="ECO:0000256" key="3">
    <source>
        <dbReference type="ARBA" id="ARBA00023136"/>
    </source>
</evidence>
<dbReference type="Gene3D" id="3.30.300.30">
    <property type="match status" value="1"/>
</dbReference>
<dbReference type="PROSITE" id="PS00455">
    <property type="entry name" value="AMP_BINDING"/>
    <property type="match status" value="1"/>
</dbReference>
<feature type="transmembrane region" description="Helical" evidence="4">
    <location>
        <begin position="387"/>
        <end position="408"/>
    </location>
</feature>
<keyword evidence="3 4" id="KW-0472">Membrane</keyword>
<feature type="transmembrane region" description="Helical" evidence="4">
    <location>
        <begin position="414"/>
        <end position="433"/>
    </location>
</feature>
<protein>
    <submittedName>
        <fullName evidence="6">Acyl-[ACP]--phospholipid O-acyltransferase</fullName>
    </submittedName>
</protein>
<dbReference type="InterPro" id="IPR042099">
    <property type="entry name" value="ANL_N_sf"/>
</dbReference>
<sequence length="1156" mass="124395">MNRPPVPLSECQTMRQSEFALLRSRRFLPLFVTQFLGAMNDNVFKNAFVILVLYGMADIAGTQAQILVTAAAGVFILPYFLFSATAGQLADAVEKSRLIRRIKLAEIAIMAGGVLGLQLGDPWLLMAVLFLMGAQSAFFGPVKYGILPDHLAEHELVGGNGLIEAGTFLAILIGTIAGGLMVLRADGTVLVSVALLAIAVAGWAASRAIPEARPDQPGLRVGRNVVAETVRIVAHAGRSRPVFLTILGLSWFWLVGATFLSQFPTLAQAVLGADETVVTLFLVAFAVGIAIGSLACNALLKGEVSARYVPLAAIAMTAFIADLCLTLDGRAPGTTAIGAVAFAADPANWRILADLVGLAVAGGLYSVPLFAILQARSEPEHRARNIAANNVLNALFMVAGAVWAAVMLALDFDVVAVFAAVAAVNAVVALYICRLLPAELAKSLLAIPLRLLFRVRVRGLENYRQAGPRAVVVANHVSFLDGLLLAVFLPGSPVFAVDTHIARRWWARPILALARVFTVDPGNPFATKALVREVQAGNHLVIFPEGRITVTGALMKVHEGPGMIADKADADLIPVRIDGAEASVFSRMRGKLRRRLFPRIAITVLEPRRFRIPEQARGRARRRLAGDQLYDVMSEMMVETRDRDETLFGALLDARRVHGGRTAVIEDVERRPVSYDRLVAGALVLGRKLAGFSRPGERVGVMLPNSAGMAVCLFALLARGRVPALLNFSAGPRNLATACRTATLRTVVTSRRFVELARLQELVAAIEPVARVVYLEDVRAGVTLLDRLAGLLERPFARLVHSRLRVRPDDPAAVLFTSGSEGTPKGVVLSHANLLANRHQLSARIDFNATDRVFNALPVFHSFGLTGGLILPLLSGVRSFQYPSPLHYRIVPALAYDTNATIVFGTDTFLAGYARLAHPYDFFNVRYVFAGAERVKDETRRAWADRFGIRILEGYGATETAPVIAVNTPMHFRAGTVGRVVPGISTRLDPVPGVERGGRLVVSGPNVMLGYLLADRPGELQAAGGEYDTGDIVEVDPDGFVRVLGRARRFAKIAGEMVSLGAVEELAARVWPGHAHAVVTLPDPRKGEQLVLVTDRRDADRMPLLDAARTAGFAELAVPRQVVPVASVPLLGTGKTDYPAVEALARVEFGQTRHNV</sequence>
<feature type="transmembrane region" description="Helical" evidence="4">
    <location>
        <begin position="312"/>
        <end position="331"/>
    </location>
</feature>
<dbReference type="EMBL" id="BMZS01000002">
    <property type="protein sequence ID" value="GHD44359.1"/>
    <property type="molecule type" value="Genomic_DNA"/>
</dbReference>
<dbReference type="SUPFAM" id="SSF69593">
    <property type="entry name" value="Glycerol-3-phosphate (1)-acyltransferase"/>
    <property type="match status" value="1"/>
</dbReference>
<dbReference type="AlphaFoldDB" id="A0A918XPP7"/>
<evidence type="ECO:0000259" key="5">
    <source>
        <dbReference type="SMART" id="SM00563"/>
    </source>
</evidence>
<feature type="transmembrane region" description="Helical" evidence="4">
    <location>
        <begin position="351"/>
        <end position="375"/>
    </location>
</feature>
<name>A0A918XPP7_9PROT</name>
<evidence type="ECO:0000313" key="6">
    <source>
        <dbReference type="EMBL" id="GHD44359.1"/>
    </source>
</evidence>
<evidence type="ECO:0000256" key="4">
    <source>
        <dbReference type="SAM" id="Phobius"/>
    </source>
</evidence>
<dbReference type="Proteomes" id="UP000630353">
    <property type="component" value="Unassembled WGS sequence"/>
</dbReference>
<reference evidence="6" key="1">
    <citation type="journal article" date="2014" name="Int. J. Syst. Evol. Microbiol.">
        <title>Complete genome sequence of Corynebacterium casei LMG S-19264T (=DSM 44701T), isolated from a smear-ripened cheese.</title>
        <authorList>
            <consortium name="US DOE Joint Genome Institute (JGI-PGF)"/>
            <person name="Walter F."/>
            <person name="Albersmeier A."/>
            <person name="Kalinowski J."/>
            <person name="Ruckert C."/>
        </authorList>
    </citation>
    <scope>NUCLEOTIDE SEQUENCE</scope>
    <source>
        <strain evidence="6">KCTC 42651</strain>
    </source>
</reference>
<dbReference type="CDD" id="cd06173">
    <property type="entry name" value="MFS_MefA_like"/>
    <property type="match status" value="1"/>
</dbReference>
<dbReference type="InterPro" id="IPR002123">
    <property type="entry name" value="Plipid/glycerol_acylTrfase"/>
</dbReference>
<feature type="transmembrane region" description="Helical" evidence="4">
    <location>
        <begin position="280"/>
        <end position="300"/>
    </location>
</feature>
<dbReference type="InterPro" id="IPR050237">
    <property type="entry name" value="ATP-dep_AMP-bd_enzyme"/>
</dbReference>
<dbReference type="InterPro" id="IPR000873">
    <property type="entry name" value="AMP-dep_synth/lig_dom"/>
</dbReference>
<feature type="domain" description="Phospholipid/glycerol acyltransferase" evidence="5">
    <location>
        <begin position="470"/>
        <end position="580"/>
    </location>
</feature>
<dbReference type="SMART" id="SM00563">
    <property type="entry name" value="PlsC"/>
    <property type="match status" value="1"/>
</dbReference>
<feature type="transmembrane region" description="Helical" evidence="4">
    <location>
        <begin position="123"/>
        <end position="142"/>
    </location>
</feature>
<feature type="transmembrane region" description="Helical" evidence="4">
    <location>
        <begin position="241"/>
        <end position="260"/>
    </location>
</feature>
<keyword evidence="1 4" id="KW-0812">Transmembrane</keyword>
<organism evidence="6 7">
    <name type="scientific">Thalassobaculum fulvum</name>
    <dbReference type="NCBI Taxonomy" id="1633335"/>
    <lineage>
        <taxon>Bacteria</taxon>
        <taxon>Pseudomonadati</taxon>
        <taxon>Pseudomonadota</taxon>
        <taxon>Alphaproteobacteria</taxon>
        <taxon>Rhodospirillales</taxon>
        <taxon>Thalassobaculaceae</taxon>
        <taxon>Thalassobaculum</taxon>
    </lineage>
</organism>
<evidence type="ECO:0000256" key="1">
    <source>
        <dbReference type="ARBA" id="ARBA00022692"/>
    </source>
</evidence>
<dbReference type="Pfam" id="PF07690">
    <property type="entry name" value="MFS_1"/>
    <property type="match status" value="1"/>
</dbReference>
<feature type="transmembrane region" description="Helical" evidence="4">
    <location>
        <begin position="162"/>
        <end position="183"/>
    </location>
</feature>
<comment type="caution">
    <text evidence="6">The sequence shown here is derived from an EMBL/GenBank/DDBJ whole genome shotgun (WGS) entry which is preliminary data.</text>
</comment>
<reference evidence="6" key="2">
    <citation type="submission" date="2020-09" db="EMBL/GenBank/DDBJ databases">
        <authorList>
            <person name="Sun Q."/>
            <person name="Kim S."/>
        </authorList>
    </citation>
    <scope>NUCLEOTIDE SEQUENCE</scope>
    <source>
        <strain evidence="6">KCTC 42651</strain>
    </source>
</reference>
<evidence type="ECO:0000313" key="7">
    <source>
        <dbReference type="Proteomes" id="UP000630353"/>
    </source>
</evidence>
<dbReference type="SUPFAM" id="SSF103473">
    <property type="entry name" value="MFS general substrate transporter"/>
    <property type="match status" value="1"/>
</dbReference>
<evidence type="ECO:0000256" key="2">
    <source>
        <dbReference type="ARBA" id="ARBA00022989"/>
    </source>
</evidence>
<dbReference type="Pfam" id="PF01553">
    <property type="entry name" value="Acyltransferase"/>
    <property type="match status" value="1"/>
</dbReference>
<dbReference type="Gene3D" id="3.40.50.12780">
    <property type="entry name" value="N-terminal domain of ligase-like"/>
    <property type="match status" value="1"/>
</dbReference>
<proteinExistence type="predicted"/>
<dbReference type="GO" id="GO:0016878">
    <property type="term" value="F:acid-thiol ligase activity"/>
    <property type="evidence" value="ECO:0007669"/>
    <property type="project" value="UniProtKB-ARBA"/>
</dbReference>
<dbReference type="PANTHER" id="PTHR43767:SF1">
    <property type="entry name" value="NONRIBOSOMAL PEPTIDE SYNTHASE PES1 (EUROFUNG)-RELATED"/>
    <property type="match status" value="1"/>
</dbReference>
<dbReference type="GO" id="GO:0022857">
    <property type="term" value="F:transmembrane transporter activity"/>
    <property type="evidence" value="ECO:0007669"/>
    <property type="project" value="InterPro"/>
</dbReference>
<dbReference type="InterPro" id="IPR011701">
    <property type="entry name" value="MFS"/>
</dbReference>
<dbReference type="InterPro" id="IPR045851">
    <property type="entry name" value="AMP-bd_C_sf"/>
</dbReference>
<dbReference type="InterPro" id="IPR020845">
    <property type="entry name" value="AMP-binding_CS"/>
</dbReference>
<dbReference type="Gene3D" id="1.20.1250.20">
    <property type="entry name" value="MFS general substrate transporter like domains"/>
    <property type="match status" value="1"/>
</dbReference>
<keyword evidence="7" id="KW-1185">Reference proteome</keyword>
<dbReference type="SUPFAM" id="SSF56801">
    <property type="entry name" value="Acetyl-CoA synthetase-like"/>
    <property type="match status" value="1"/>
</dbReference>
<dbReference type="GO" id="GO:0016746">
    <property type="term" value="F:acyltransferase activity"/>
    <property type="evidence" value="ECO:0007669"/>
    <property type="project" value="InterPro"/>
</dbReference>
<keyword evidence="2 4" id="KW-1133">Transmembrane helix</keyword>
<feature type="transmembrane region" description="Helical" evidence="4">
    <location>
        <begin position="189"/>
        <end position="206"/>
    </location>
</feature>
<dbReference type="Pfam" id="PF00501">
    <property type="entry name" value="AMP-binding"/>
    <property type="match status" value="1"/>
</dbReference>
<feature type="transmembrane region" description="Helical" evidence="4">
    <location>
        <begin position="66"/>
        <end position="86"/>
    </location>
</feature>